<accession>A0A4Q9Q308</accession>
<dbReference type="Gene3D" id="1.10.150.900">
    <property type="match status" value="1"/>
</dbReference>
<evidence type="ECO:0000313" key="9">
    <source>
        <dbReference type="EMBL" id="TBU60964.1"/>
    </source>
</evidence>
<organism evidence="9 10">
    <name type="scientific">Dichomitus squalens</name>
    <dbReference type="NCBI Taxonomy" id="114155"/>
    <lineage>
        <taxon>Eukaryota</taxon>
        <taxon>Fungi</taxon>
        <taxon>Dikarya</taxon>
        <taxon>Basidiomycota</taxon>
        <taxon>Agaricomycotina</taxon>
        <taxon>Agaricomycetes</taxon>
        <taxon>Polyporales</taxon>
        <taxon>Polyporaceae</taxon>
        <taxon>Dichomitus</taxon>
    </lineage>
</organism>
<dbReference type="PROSITE" id="PS00758">
    <property type="entry name" value="ARGE_DAPE_CPG2_1"/>
    <property type="match status" value="1"/>
</dbReference>
<dbReference type="InterPro" id="IPR011650">
    <property type="entry name" value="Peptidase_M20_dimer"/>
</dbReference>
<dbReference type="Pfam" id="PF01546">
    <property type="entry name" value="Peptidase_M20"/>
    <property type="match status" value="1"/>
</dbReference>
<dbReference type="InterPro" id="IPR001261">
    <property type="entry name" value="ArgE/DapE_CS"/>
</dbReference>
<dbReference type="PANTHER" id="PTHR45962:SF1">
    <property type="entry name" value="N-FATTY-ACYL-AMINO ACID SYNTHASE_HYDROLASE PM20D1"/>
    <property type="match status" value="1"/>
</dbReference>
<dbReference type="AlphaFoldDB" id="A0A4Q9Q308"/>
<keyword evidence="5 7" id="KW-0862">Zinc</keyword>
<sequence length="621" mass="66395">MLESHTDLERGVIPASFGRSAFGVGPAARRKPRTQRSLAFDILKAVVVSFFLLNIPSIHWFHKNTADGTPSLSTQVRIGAIPPNETSEFCPQAAPLLPVKHADLVKKLDAVYSGEDYRLAAYKALSGAVQIPTESYDDLGPVGVDPRWDTFAKLHEYLEKTFPAVFSTLEVTKINTYGIVLRWQGSDATLLPVLLTAHQDVVPVEPATAKDWIHPPYSGHYDGTWIWGRGSGDDKSDLIASLHAITALLEQGFTPTRTFVWAYGFDEEAAGTQGAGQLAVYLEKEYGANGFAALLDEGGSYGTPYGSSVIFATPSLAEKGYIDIRLDVSTPGGHSSRPPPHTGIGILAALLVALEAHPHDAALVRGGSAYNSTLCAAAYGPTFPEPLRRLAFKAAAGGGSNSDADANADADRALEELKDALLAAYPANAALLRTTQAVDLVVGGVKVNALPELASAVVNHRIAQHDRVAGVQAHLAGVVRPLAAQFGLTVDAFGRAVPAGDGRGGHVRLSDAWGTALEPSPVTPTGAGDAYQVLAGTIKATLESARGYNASGVVVAPQLVLGNTDTRYYWALTKNIFRYKHLSEKDRFNGAHTINEAVRAEAWIESIRFYTRFILNFDEHL</sequence>
<dbReference type="Gene3D" id="3.40.630.10">
    <property type="entry name" value="Zn peptidases"/>
    <property type="match status" value="1"/>
</dbReference>
<dbReference type="SUPFAM" id="SSF55031">
    <property type="entry name" value="Bacterial exopeptidase dimerisation domain"/>
    <property type="match status" value="1"/>
</dbReference>
<evidence type="ECO:0000256" key="2">
    <source>
        <dbReference type="ARBA" id="ARBA00022670"/>
    </source>
</evidence>
<evidence type="ECO:0000256" key="6">
    <source>
        <dbReference type="PIRSR" id="PIRSR037217-1"/>
    </source>
</evidence>
<dbReference type="EMBL" id="ML145101">
    <property type="protein sequence ID" value="TBU60964.1"/>
    <property type="molecule type" value="Genomic_DNA"/>
</dbReference>
<feature type="active site" description="Proton acceptor" evidence="6">
    <location>
        <position position="267"/>
    </location>
</feature>
<dbReference type="CDD" id="cd05674">
    <property type="entry name" value="M20_yscS"/>
    <property type="match status" value="1"/>
</dbReference>
<proteinExistence type="inferred from homology"/>
<evidence type="ECO:0000259" key="8">
    <source>
        <dbReference type="Pfam" id="PF07687"/>
    </source>
</evidence>
<dbReference type="Proteomes" id="UP000292082">
    <property type="component" value="Unassembled WGS sequence"/>
</dbReference>
<dbReference type="Gene3D" id="3.30.70.360">
    <property type="match status" value="1"/>
</dbReference>
<keyword evidence="9" id="KW-0121">Carboxypeptidase</keyword>
<evidence type="ECO:0000256" key="7">
    <source>
        <dbReference type="PIRSR" id="PIRSR037217-2"/>
    </source>
</evidence>
<reference evidence="9 10" key="1">
    <citation type="submission" date="2019-01" db="EMBL/GenBank/DDBJ databases">
        <title>Draft genome sequences of three monokaryotic isolates of the white-rot basidiomycete fungus Dichomitus squalens.</title>
        <authorList>
            <consortium name="DOE Joint Genome Institute"/>
            <person name="Lopez S.C."/>
            <person name="Andreopoulos B."/>
            <person name="Pangilinan J."/>
            <person name="Lipzen A."/>
            <person name="Riley R."/>
            <person name="Ahrendt S."/>
            <person name="Ng V."/>
            <person name="Barry K."/>
            <person name="Daum C."/>
            <person name="Grigoriev I.V."/>
            <person name="Hilden K.S."/>
            <person name="Makela M.R."/>
            <person name="de Vries R.P."/>
        </authorList>
    </citation>
    <scope>NUCLEOTIDE SEQUENCE [LARGE SCALE GENOMIC DNA]</scope>
    <source>
        <strain evidence="9 10">CBS 464.89</strain>
    </source>
</reference>
<dbReference type="InterPro" id="IPR017141">
    <property type="entry name" value="Pept_M20_carboxypep"/>
</dbReference>
<evidence type="ECO:0000256" key="3">
    <source>
        <dbReference type="ARBA" id="ARBA00022723"/>
    </source>
</evidence>
<dbReference type="GO" id="GO:0051603">
    <property type="term" value="P:proteolysis involved in protein catabolic process"/>
    <property type="evidence" value="ECO:0007669"/>
    <property type="project" value="TreeGrafter"/>
</dbReference>
<feature type="active site" evidence="6">
    <location>
        <position position="200"/>
    </location>
</feature>
<name>A0A4Q9Q308_9APHY</name>
<dbReference type="SUPFAM" id="SSF53187">
    <property type="entry name" value="Zn-dependent exopeptidases"/>
    <property type="match status" value="1"/>
</dbReference>
<dbReference type="STRING" id="114155.A0A4Q9Q308"/>
<dbReference type="PANTHER" id="PTHR45962">
    <property type="entry name" value="N-FATTY-ACYL-AMINO ACID SYNTHASE/HYDROLASE PM20D1"/>
    <property type="match status" value="1"/>
</dbReference>
<keyword evidence="2" id="KW-0645">Protease</keyword>
<feature type="binding site" evidence="7">
    <location>
        <position position="268"/>
    </location>
    <ligand>
        <name>Zn(2+)</name>
        <dbReference type="ChEBI" id="CHEBI:29105"/>
        <label>1</label>
    </ligand>
</feature>
<dbReference type="FunFam" id="3.40.630.10:FF:000027">
    <property type="entry name" value="N-fatty-acyl-amino acid synthase/hydrolase PM20D1"/>
    <property type="match status" value="1"/>
</dbReference>
<dbReference type="InterPro" id="IPR002933">
    <property type="entry name" value="Peptidase_M20"/>
</dbReference>
<evidence type="ECO:0000256" key="1">
    <source>
        <dbReference type="ARBA" id="ARBA00006247"/>
    </source>
</evidence>
<keyword evidence="4" id="KW-0378">Hydrolase</keyword>
<keyword evidence="10" id="KW-1185">Reference proteome</keyword>
<evidence type="ECO:0000256" key="5">
    <source>
        <dbReference type="ARBA" id="ARBA00022833"/>
    </source>
</evidence>
<evidence type="ECO:0000313" key="10">
    <source>
        <dbReference type="Proteomes" id="UP000292082"/>
    </source>
</evidence>
<feature type="binding site" evidence="7">
    <location>
        <position position="198"/>
    </location>
    <ligand>
        <name>Zn(2+)</name>
        <dbReference type="ChEBI" id="CHEBI:29105"/>
        <label>2</label>
    </ligand>
</feature>
<keyword evidence="3 7" id="KW-0479">Metal-binding</keyword>
<dbReference type="PIRSF" id="PIRSF037217">
    <property type="entry name" value="Carboxypeptidase_S"/>
    <property type="match status" value="1"/>
</dbReference>
<dbReference type="InterPro" id="IPR036264">
    <property type="entry name" value="Bact_exopeptidase_dim_dom"/>
</dbReference>
<evidence type="ECO:0000256" key="4">
    <source>
        <dbReference type="ARBA" id="ARBA00022801"/>
    </source>
</evidence>
<feature type="binding site" evidence="7">
    <location>
        <position position="592"/>
    </location>
    <ligand>
        <name>Zn(2+)</name>
        <dbReference type="ChEBI" id="CHEBI:29105"/>
        <label>1</label>
    </ligand>
</feature>
<dbReference type="GO" id="GO:0046872">
    <property type="term" value="F:metal ion binding"/>
    <property type="evidence" value="ECO:0007669"/>
    <property type="project" value="UniProtKB-KW"/>
</dbReference>
<feature type="binding site" evidence="7">
    <location>
        <position position="296"/>
    </location>
    <ligand>
        <name>Zn(2+)</name>
        <dbReference type="ChEBI" id="CHEBI:29105"/>
        <label>2</label>
    </ligand>
</feature>
<feature type="binding site" evidence="7">
    <location>
        <position position="233"/>
    </location>
    <ligand>
        <name>Zn(2+)</name>
        <dbReference type="ChEBI" id="CHEBI:29105"/>
        <label>1</label>
    </ligand>
</feature>
<protein>
    <submittedName>
        <fullName evidence="9">Carboxypeptidase S</fullName>
    </submittedName>
</protein>
<dbReference type="Pfam" id="PF07687">
    <property type="entry name" value="M20_dimer"/>
    <property type="match status" value="1"/>
</dbReference>
<feature type="binding site" evidence="7">
    <location>
        <position position="233"/>
    </location>
    <ligand>
        <name>Zn(2+)</name>
        <dbReference type="ChEBI" id="CHEBI:29105"/>
        <label>2</label>
    </ligand>
</feature>
<gene>
    <name evidence="9" type="ORF">BD310DRAFT_946973</name>
</gene>
<dbReference type="GO" id="GO:0004181">
    <property type="term" value="F:metallocarboxypeptidase activity"/>
    <property type="evidence" value="ECO:0007669"/>
    <property type="project" value="InterPro"/>
</dbReference>
<dbReference type="InterPro" id="IPR047177">
    <property type="entry name" value="Pept_M20A"/>
</dbReference>
<dbReference type="GO" id="GO:0000328">
    <property type="term" value="C:fungal-type vacuole lumen"/>
    <property type="evidence" value="ECO:0007669"/>
    <property type="project" value="TreeGrafter"/>
</dbReference>
<comment type="similarity">
    <text evidence="1">Belongs to the peptidase M20A family.</text>
</comment>
<feature type="domain" description="Peptidase M20 dimerisation" evidence="8">
    <location>
        <begin position="317"/>
        <end position="483"/>
    </location>
</feature>